<evidence type="ECO:0000313" key="4">
    <source>
        <dbReference type="Proteomes" id="UP000322139"/>
    </source>
</evidence>
<name>A0A5D4QZ04_9BACI</name>
<evidence type="ECO:0000256" key="1">
    <source>
        <dbReference type="SAM" id="MobiDB-lite"/>
    </source>
</evidence>
<dbReference type="Proteomes" id="UP000322139">
    <property type="component" value="Unassembled WGS sequence"/>
</dbReference>
<keyword evidence="2" id="KW-0812">Transmembrane</keyword>
<feature type="region of interest" description="Disordered" evidence="1">
    <location>
        <begin position="29"/>
        <end position="60"/>
    </location>
</feature>
<keyword evidence="2" id="KW-0472">Membrane</keyword>
<proteinExistence type="predicted"/>
<evidence type="ECO:0000256" key="2">
    <source>
        <dbReference type="SAM" id="Phobius"/>
    </source>
</evidence>
<evidence type="ECO:0000313" key="3">
    <source>
        <dbReference type="EMBL" id="TYS44317.1"/>
    </source>
</evidence>
<comment type="caution">
    <text evidence="3">The sequence shown here is derived from an EMBL/GenBank/DDBJ whole genome shotgun (WGS) entry which is preliminary data.</text>
</comment>
<organism evidence="3 4">
    <name type="scientific">Bacillus infantis</name>
    <dbReference type="NCBI Taxonomy" id="324767"/>
    <lineage>
        <taxon>Bacteria</taxon>
        <taxon>Bacillati</taxon>
        <taxon>Bacillota</taxon>
        <taxon>Bacilli</taxon>
        <taxon>Bacillales</taxon>
        <taxon>Bacillaceae</taxon>
        <taxon>Bacillus</taxon>
    </lineage>
</organism>
<reference evidence="3 4" key="1">
    <citation type="submission" date="2019-08" db="EMBL/GenBank/DDBJ databases">
        <title>Bacillus genomes from the desert of Cuatro Cienegas, Coahuila.</title>
        <authorList>
            <person name="Olmedo-Alvarez G."/>
        </authorList>
    </citation>
    <scope>NUCLEOTIDE SEQUENCE [LARGE SCALE GENOMIC DNA]</scope>
    <source>
        <strain evidence="3 4">CH446_14T</strain>
    </source>
</reference>
<accession>A0A5D4QZ04</accession>
<dbReference type="RefSeq" id="WP_148976510.1">
    <property type="nucleotide sequence ID" value="NZ_VTER01000012.1"/>
</dbReference>
<keyword evidence="2" id="KW-1133">Transmembrane helix</keyword>
<protein>
    <submittedName>
        <fullName evidence="3">Uncharacterized protein</fullName>
    </submittedName>
</protein>
<dbReference type="AlphaFoldDB" id="A0A5D4QZ04"/>
<dbReference type="EMBL" id="VTER01000012">
    <property type="protein sequence ID" value="TYS44317.1"/>
    <property type="molecule type" value="Genomic_DNA"/>
</dbReference>
<feature type="region of interest" description="Disordered" evidence="1">
    <location>
        <begin position="104"/>
        <end position="127"/>
    </location>
</feature>
<feature type="transmembrane region" description="Helical" evidence="2">
    <location>
        <begin position="6"/>
        <end position="23"/>
    </location>
</feature>
<gene>
    <name evidence="3" type="ORF">FZD51_20805</name>
</gene>
<sequence length="155" mass="17354">MGFLLENPFILVVLIGIISSLFSKAKRGGNTGPVQQPGNVEPEPGPYADAGYEPEEKQAVPVQEAGRQTLESMESYYQERKVQAEERARRLSERQDLLERRVQNARNAAGKPEKSIKAEPAGRAAVNREKLADAIIWSEILGPPRSKNPRRLHRR</sequence>